<gene>
    <name evidence="2" type="ordered locus">Desaci_2869</name>
</gene>
<evidence type="ECO:0000313" key="3">
    <source>
        <dbReference type="Proteomes" id="UP000002892"/>
    </source>
</evidence>
<keyword evidence="2" id="KW-0031">Aminopeptidase</keyword>
<sequence length="349" mass="38089">MPTRRRFIKCLIALGAGLLPWSGWSEMLKIVNHQAAQAAILTNDSSAKTLDLIHPKDVSYLYHTAADDISALTASDFQGRRAGTVGEEKAAAYLIEQMKGLGLEPLGDLINKNTRNYSNAFTVYPVIEEFYNGRLTFRPGNSQDLRTPCANVIGGIMGKNKSESVILSAHFDHLGIFQGHLYPGANDNASGVGCILDLVRQLVQEGVKPKCNIVLAFWSAEEMGFVGSFSFLQNPTFSLGGLKAVFNVDTIGNGALNDFSVWASSDNEAVQAIQSAASEHNISIPLASHEGYNSDQVYFNLDHLPAVTLMARDWLNKNHTPDDVPDFVNPEKVALANKILYKAVKKIAY</sequence>
<dbReference type="InterPro" id="IPR006311">
    <property type="entry name" value="TAT_signal"/>
</dbReference>
<name>I4D7K8_DESAJ</name>
<dbReference type="EMBL" id="CP003639">
    <property type="protein sequence ID" value="AFM41782.1"/>
    <property type="molecule type" value="Genomic_DNA"/>
</dbReference>
<dbReference type="GO" id="GO:0006508">
    <property type="term" value="P:proteolysis"/>
    <property type="evidence" value="ECO:0007669"/>
    <property type="project" value="InterPro"/>
</dbReference>
<dbReference type="RefSeq" id="WP_014827775.1">
    <property type="nucleotide sequence ID" value="NC_018068.1"/>
</dbReference>
<dbReference type="PANTHER" id="PTHR12147:SF26">
    <property type="entry name" value="PEPTIDASE M28 DOMAIN-CONTAINING PROTEIN"/>
    <property type="match status" value="1"/>
</dbReference>
<protein>
    <submittedName>
        <fullName evidence="2">Putative aminopeptidase</fullName>
    </submittedName>
</protein>
<dbReference type="OrthoDB" id="233977at2"/>
<keyword evidence="2" id="KW-0645">Protease</keyword>
<dbReference type="KEGG" id="dai:Desaci_2869"/>
<proteinExistence type="predicted"/>
<dbReference type="SUPFAM" id="SSF53187">
    <property type="entry name" value="Zn-dependent exopeptidases"/>
    <property type="match status" value="1"/>
</dbReference>
<evidence type="ECO:0000313" key="2">
    <source>
        <dbReference type="EMBL" id="AFM41782.1"/>
    </source>
</evidence>
<dbReference type="InterPro" id="IPR045175">
    <property type="entry name" value="M28_fam"/>
</dbReference>
<dbReference type="PANTHER" id="PTHR12147">
    <property type="entry name" value="METALLOPEPTIDASE M28 FAMILY MEMBER"/>
    <property type="match status" value="1"/>
</dbReference>
<dbReference type="Proteomes" id="UP000002892">
    <property type="component" value="Chromosome"/>
</dbReference>
<dbReference type="eggNOG" id="COG2234">
    <property type="taxonomic scope" value="Bacteria"/>
</dbReference>
<keyword evidence="2" id="KW-0378">Hydrolase</keyword>
<keyword evidence="3" id="KW-1185">Reference proteome</keyword>
<organism evidence="2 3">
    <name type="scientific">Desulfosporosinus acidiphilus (strain DSM 22704 / JCM 16185 / SJ4)</name>
    <dbReference type="NCBI Taxonomy" id="646529"/>
    <lineage>
        <taxon>Bacteria</taxon>
        <taxon>Bacillati</taxon>
        <taxon>Bacillota</taxon>
        <taxon>Clostridia</taxon>
        <taxon>Eubacteriales</taxon>
        <taxon>Desulfitobacteriaceae</taxon>
        <taxon>Desulfosporosinus</taxon>
    </lineage>
</organism>
<dbReference type="Pfam" id="PF04389">
    <property type="entry name" value="Peptidase_M28"/>
    <property type="match status" value="1"/>
</dbReference>
<dbReference type="AlphaFoldDB" id="I4D7K8"/>
<feature type="domain" description="Peptidase M28" evidence="1">
    <location>
        <begin position="151"/>
        <end position="341"/>
    </location>
</feature>
<dbReference type="Gene3D" id="3.40.630.10">
    <property type="entry name" value="Zn peptidases"/>
    <property type="match status" value="1"/>
</dbReference>
<dbReference type="GO" id="GO:0008235">
    <property type="term" value="F:metalloexopeptidase activity"/>
    <property type="evidence" value="ECO:0007669"/>
    <property type="project" value="InterPro"/>
</dbReference>
<evidence type="ECO:0000259" key="1">
    <source>
        <dbReference type="Pfam" id="PF04389"/>
    </source>
</evidence>
<dbReference type="InterPro" id="IPR007484">
    <property type="entry name" value="Peptidase_M28"/>
</dbReference>
<dbReference type="GO" id="GO:0004177">
    <property type="term" value="F:aminopeptidase activity"/>
    <property type="evidence" value="ECO:0007669"/>
    <property type="project" value="UniProtKB-KW"/>
</dbReference>
<dbReference type="PROSITE" id="PS51318">
    <property type="entry name" value="TAT"/>
    <property type="match status" value="1"/>
</dbReference>
<reference evidence="2 3" key="1">
    <citation type="journal article" date="2012" name="J. Bacteriol.">
        <title>Complete genome sequences of Desulfosporosinus orientis DSM765T, Desulfosporosinus youngiae DSM17734T, Desulfosporosinus meridiei DSM13257T, and Desulfosporosinus acidiphilus DSM22704T.</title>
        <authorList>
            <person name="Pester M."/>
            <person name="Brambilla E."/>
            <person name="Alazard D."/>
            <person name="Rattei T."/>
            <person name="Weinmaier T."/>
            <person name="Han J."/>
            <person name="Lucas S."/>
            <person name="Lapidus A."/>
            <person name="Cheng J.F."/>
            <person name="Goodwin L."/>
            <person name="Pitluck S."/>
            <person name="Peters L."/>
            <person name="Ovchinnikova G."/>
            <person name="Teshima H."/>
            <person name="Detter J.C."/>
            <person name="Han C.S."/>
            <person name="Tapia R."/>
            <person name="Land M.L."/>
            <person name="Hauser L."/>
            <person name="Kyrpides N.C."/>
            <person name="Ivanova N.N."/>
            <person name="Pagani I."/>
            <person name="Huntmann M."/>
            <person name="Wei C.L."/>
            <person name="Davenport K.W."/>
            <person name="Daligault H."/>
            <person name="Chain P.S."/>
            <person name="Chen A."/>
            <person name="Mavromatis K."/>
            <person name="Markowitz V."/>
            <person name="Szeto E."/>
            <person name="Mikhailova N."/>
            <person name="Pati A."/>
            <person name="Wagner M."/>
            <person name="Woyke T."/>
            <person name="Ollivier B."/>
            <person name="Klenk H.P."/>
            <person name="Spring S."/>
            <person name="Loy A."/>
        </authorList>
    </citation>
    <scope>NUCLEOTIDE SEQUENCE [LARGE SCALE GENOMIC DNA]</scope>
    <source>
        <strain evidence="3">DSM 22704 / JCM 16185 / SJ4</strain>
    </source>
</reference>
<accession>I4D7K8</accession>
<dbReference type="STRING" id="646529.Desaci_2869"/>
<dbReference type="HOGENOM" id="CLU_019932_0_0_9"/>